<evidence type="ECO:0000256" key="2">
    <source>
        <dbReference type="ARBA" id="ARBA00023015"/>
    </source>
</evidence>
<keyword evidence="8" id="KW-1185">Reference proteome</keyword>
<dbReference type="Pfam" id="PF08281">
    <property type="entry name" value="Sigma70_r4_2"/>
    <property type="match status" value="1"/>
</dbReference>
<dbReference type="InterPro" id="IPR014327">
    <property type="entry name" value="RNA_pol_sigma70_bacteroid"/>
</dbReference>
<evidence type="ECO:0000259" key="5">
    <source>
        <dbReference type="Pfam" id="PF04542"/>
    </source>
</evidence>
<dbReference type="PANTHER" id="PTHR43133:SF46">
    <property type="entry name" value="RNA POLYMERASE SIGMA-70 FACTOR ECF SUBFAMILY"/>
    <property type="match status" value="1"/>
</dbReference>
<evidence type="ECO:0000313" key="8">
    <source>
        <dbReference type="Proteomes" id="UP000242818"/>
    </source>
</evidence>
<dbReference type="NCBIfam" id="TIGR02985">
    <property type="entry name" value="Sig70_bacteroi1"/>
    <property type="match status" value="1"/>
</dbReference>
<dbReference type="Proteomes" id="UP000242818">
    <property type="component" value="Unassembled WGS sequence"/>
</dbReference>
<dbReference type="SUPFAM" id="SSF88946">
    <property type="entry name" value="Sigma2 domain of RNA polymerase sigma factors"/>
    <property type="match status" value="1"/>
</dbReference>
<evidence type="ECO:0000259" key="6">
    <source>
        <dbReference type="Pfam" id="PF08281"/>
    </source>
</evidence>
<dbReference type="SUPFAM" id="SSF88659">
    <property type="entry name" value="Sigma3 and sigma4 domains of RNA polymerase sigma factors"/>
    <property type="match status" value="1"/>
</dbReference>
<keyword evidence="2" id="KW-0805">Transcription regulation</keyword>
<keyword evidence="3" id="KW-0731">Sigma factor</keyword>
<dbReference type="GO" id="GO:0003677">
    <property type="term" value="F:DNA binding"/>
    <property type="evidence" value="ECO:0007669"/>
    <property type="project" value="InterPro"/>
</dbReference>
<reference evidence="7 8" key="1">
    <citation type="submission" date="2016-08" db="EMBL/GenBank/DDBJ databases">
        <authorList>
            <person name="Seilhamer J.J."/>
        </authorList>
    </citation>
    <scope>NUCLEOTIDE SEQUENCE [LARGE SCALE GENOMIC DNA]</scope>
    <source>
        <strain evidence="7 8">A37T2</strain>
    </source>
</reference>
<feature type="domain" description="RNA polymerase sigma-70 region 2" evidence="5">
    <location>
        <begin position="27"/>
        <end position="90"/>
    </location>
</feature>
<dbReference type="InterPro" id="IPR039425">
    <property type="entry name" value="RNA_pol_sigma-70-like"/>
</dbReference>
<name>A0A1C4CVJ0_9BACT</name>
<dbReference type="InterPro" id="IPR013325">
    <property type="entry name" value="RNA_pol_sigma_r2"/>
</dbReference>
<evidence type="ECO:0000256" key="4">
    <source>
        <dbReference type="ARBA" id="ARBA00023163"/>
    </source>
</evidence>
<dbReference type="Pfam" id="PF04542">
    <property type="entry name" value="Sigma70_r2"/>
    <property type="match status" value="1"/>
</dbReference>
<evidence type="ECO:0000256" key="3">
    <source>
        <dbReference type="ARBA" id="ARBA00023082"/>
    </source>
</evidence>
<dbReference type="InterPro" id="IPR014284">
    <property type="entry name" value="RNA_pol_sigma-70_dom"/>
</dbReference>
<dbReference type="InterPro" id="IPR036388">
    <property type="entry name" value="WH-like_DNA-bd_sf"/>
</dbReference>
<dbReference type="PANTHER" id="PTHR43133">
    <property type="entry name" value="RNA POLYMERASE ECF-TYPE SIGMA FACTO"/>
    <property type="match status" value="1"/>
</dbReference>
<dbReference type="EMBL" id="FMAR01000004">
    <property type="protein sequence ID" value="SCC23071.1"/>
    <property type="molecule type" value="Genomic_DNA"/>
</dbReference>
<dbReference type="OrthoDB" id="659569at2"/>
<proteinExistence type="inferred from homology"/>
<sequence>MENFVQYTDQQLLSLLKDSSQGAYTQIYDRYHGLLYIYACKITKEESEAEDIVQDVFVYLWDKRKTIIFEKSLSAYLYSAVRYKFFDLLDHKKVRTNYSASFQNFTENFPVQADQILREKELSALIEKEIACLPDKMRNVFELSRKHHLSHREIAEILHISQKTVKNQVNNALKELRVKLSTLFTWLF</sequence>
<dbReference type="InterPro" id="IPR013324">
    <property type="entry name" value="RNA_pol_sigma_r3/r4-like"/>
</dbReference>
<keyword evidence="4" id="KW-0804">Transcription</keyword>
<gene>
    <name evidence="7" type="ORF">GA0116948_104320</name>
</gene>
<dbReference type="NCBIfam" id="TIGR02937">
    <property type="entry name" value="sigma70-ECF"/>
    <property type="match status" value="1"/>
</dbReference>
<accession>A0A1C4CVJ0</accession>
<dbReference type="InterPro" id="IPR013249">
    <property type="entry name" value="RNA_pol_sigma70_r4_t2"/>
</dbReference>
<dbReference type="GO" id="GO:0006352">
    <property type="term" value="P:DNA-templated transcription initiation"/>
    <property type="evidence" value="ECO:0007669"/>
    <property type="project" value="InterPro"/>
</dbReference>
<dbReference type="InterPro" id="IPR007627">
    <property type="entry name" value="RNA_pol_sigma70_r2"/>
</dbReference>
<comment type="similarity">
    <text evidence="1">Belongs to the sigma-70 factor family. ECF subfamily.</text>
</comment>
<dbReference type="AlphaFoldDB" id="A0A1C4CVJ0"/>
<dbReference type="CDD" id="cd06171">
    <property type="entry name" value="Sigma70_r4"/>
    <property type="match status" value="1"/>
</dbReference>
<organism evidence="7 8">
    <name type="scientific">Chitinophaga costaii</name>
    <dbReference type="NCBI Taxonomy" id="1335309"/>
    <lineage>
        <taxon>Bacteria</taxon>
        <taxon>Pseudomonadati</taxon>
        <taxon>Bacteroidota</taxon>
        <taxon>Chitinophagia</taxon>
        <taxon>Chitinophagales</taxon>
        <taxon>Chitinophagaceae</taxon>
        <taxon>Chitinophaga</taxon>
    </lineage>
</organism>
<dbReference type="RefSeq" id="WP_089711084.1">
    <property type="nucleotide sequence ID" value="NZ_FMAR01000004.1"/>
</dbReference>
<protein>
    <submittedName>
        <fullName evidence="7">RNA polymerase sigma-70 factor, ECF subfamily</fullName>
    </submittedName>
</protein>
<dbReference type="GO" id="GO:0016987">
    <property type="term" value="F:sigma factor activity"/>
    <property type="evidence" value="ECO:0007669"/>
    <property type="project" value="UniProtKB-KW"/>
</dbReference>
<evidence type="ECO:0000256" key="1">
    <source>
        <dbReference type="ARBA" id="ARBA00010641"/>
    </source>
</evidence>
<feature type="domain" description="RNA polymerase sigma factor 70 region 4 type 2" evidence="6">
    <location>
        <begin position="125"/>
        <end position="176"/>
    </location>
</feature>
<dbReference type="STRING" id="1335309.GA0116948_104320"/>
<dbReference type="Gene3D" id="1.10.10.10">
    <property type="entry name" value="Winged helix-like DNA-binding domain superfamily/Winged helix DNA-binding domain"/>
    <property type="match status" value="1"/>
</dbReference>
<evidence type="ECO:0000313" key="7">
    <source>
        <dbReference type="EMBL" id="SCC23071.1"/>
    </source>
</evidence>
<dbReference type="Gene3D" id="1.10.1740.10">
    <property type="match status" value="1"/>
</dbReference>